<dbReference type="InterPro" id="IPR022294">
    <property type="entry name" value="ABC-transptr_permeasesu"/>
</dbReference>
<dbReference type="NCBIfam" id="TIGR03733">
    <property type="entry name" value="lanti_perm_MutG"/>
    <property type="match status" value="1"/>
</dbReference>
<evidence type="ECO:0000313" key="5">
    <source>
        <dbReference type="EMBL" id="HBH1541143.1"/>
    </source>
</evidence>
<dbReference type="RefSeq" id="WP_009902423.1">
    <property type="nucleotide sequence ID" value="NZ_AP031492.1"/>
</dbReference>
<dbReference type="EMBL" id="LK932509">
    <property type="protein sequence ID" value="CDS86676.1"/>
    <property type="molecule type" value="Genomic_DNA"/>
</dbReference>
<organism evidence="3">
    <name type="scientific">Clostridioides difficile</name>
    <name type="common">Peptoclostridium difficile</name>
    <dbReference type="NCBI Taxonomy" id="1496"/>
    <lineage>
        <taxon>Bacteria</taxon>
        <taxon>Bacillati</taxon>
        <taxon>Bacillota</taxon>
        <taxon>Clostridia</taxon>
        <taxon>Peptostreptococcales</taxon>
        <taxon>Peptostreptococcaceae</taxon>
        <taxon>Clostridioides</taxon>
    </lineage>
</organism>
<dbReference type="EMBL" id="LK932392">
    <property type="protein sequence ID" value="CDS86195.1"/>
    <property type="molecule type" value="Genomic_DNA"/>
</dbReference>
<dbReference type="AlphaFoldDB" id="A0A069AEV6"/>
<keyword evidence="1" id="KW-0472">Membrane</keyword>
<reference evidence="7 9" key="3">
    <citation type="submission" date="2019-02" db="EMBL/GenBank/DDBJ databases">
        <authorList>
            <consortium name="Pathogen Informatics"/>
        </authorList>
    </citation>
    <scope>NUCLEOTIDE SEQUENCE [LARGE SCALE GENOMIC DNA]</scope>
    <source>
        <strain evidence="7">Clo34</strain>
        <strain evidence="9">clo34</strain>
        <strain evidence="6 8">VRECD0157</strain>
    </source>
</reference>
<protein>
    <submittedName>
        <fullName evidence="7">ABC transporter lantibiotic/multidrug-family permease</fullName>
    </submittedName>
    <submittedName>
        <fullName evidence="3">ABC-type transport system, lantibiotic/multidrug-family permease</fullName>
    </submittedName>
    <submittedName>
        <fullName evidence="5">Lantibiotic immunity ABC transporter MutG family permease subunit</fullName>
    </submittedName>
    <submittedName>
        <fullName evidence="2">Putative lantibiotic ABC transporter, permease protein</fullName>
    </submittedName>
    <submittedName>
        <fullName evidence="6">Uncharacterized protein conserved in bacteria</fullName>
    </submittedName>
</protein>
<dbReference type="CDD" id="cd21808">
    <property type="entry name" value="ABC-2_lan_permease_MutG"/>
    <property type="match status" value="1"/>
</dbReference>
<keyword evidence="1" id="KW-0812">Transmembrane</keyword>
<feature type="transmembrane region" description="Helical" evidence="1">
    <location>
        <begin position="93"/>
        <end position="118"/>
    </location>
</feature>
<dbReference type="EMBL" id="DAEPXK010000005">
    <property type="protein sequence ID" value="HBH1541143.1"/>
    <property type="molecule type" value="Genomic_DNA"/>
</dbReference>
<gene>
    <name evidence="4" type="ORF">BN1095_340075</name>
    <name evidence="3" type="ORF">BN1096_560267</name>
    <name evidence="2" type="ORF">BN1097_540270</name>
    <name evidence="5" type="ORF">KRM00_000600</name>
    <name evidence="7" type="ORF">SAMEA1402399_02252</name>
    <name evidence="6" type="ORF">SAMEA3375112_00251</name>
</gene>
<evidence type="ECO:0000256" key="1">
    <source>
        <dbReference type="SAM" id="Phobius"/>
    </source>
</evidence>
<evidence type="ECO:0000313" key="3">
    <source>
        <dbReference type="EMBL" id="CDS86676.1"/>
    </source>
</evidence>
<keyword evidence="1" id="KW-1133">Transmembrane helix</keyword>
<feature type="transmembrane region" description="Helical" evidence="1">
    <location>
        <begin position="224"/>
        <end position="243"/>
    </location>
</feature>
<feature type="transmembrane region" description="Helical" evidence="1">
    <location>
        <begin position="51"/>
        <end position="73"/>
    </location>
</feature>
<reference evidence="5" key="2">
    <citation type="journal article" date="2018" name="Genome Biol.">
        <title>SKESA: strategic k-mer extension for scrupulous assemblies.</title>
        <authorList>
            <person name="Souvorov A."/>
            <person name="Agarwala R."/>
            <person name="Lipman D.J."/>
        </authorList>
    </citation>
    <scope>NUCLEOTIDE SEQUENCE</scope>
    <source>
        <strain evidence="5">HN1000</strain>
    </source>
</reference>
<feature type="transmembrane region" description="Helical" evidence="1">
    <location>
        <begin position="20"/>
        <end position="39"/>
    </location>
</feature>
<dbReference type="Proteomes" id="UP000189137">
    <property type="component" value="Unassembled WGS sequence"/>
</dbReference>
<accession>A0A069AEV6</accession>
<dbReference type="Proteomes" id="UP000411588">
    <property type="component" value="Unassembled WGS sequence"/>
</dbReference>
<dbReference type="EMBL" id="FUPS01000001">
    <property type="protein sequence ID" value="SJR82774.1"/>
    <property type="molecule type" value="Genomic_DNA"/>
</dbReference>
<sequence length="252" mass="28453">MRQLIRIFCSDLIKLKRNFIILMHICIALMGMGLFLWYYKVSGADNILKIVAYLQVIAIAFPLLSGVVCSMFVEQEYYAGNYKHMLTTSNPKYLTLISKYIILVCLGFVATLVSVLGFKFGISKAYFASSFYMISILILIGCNLFEYILHLFLSLRFGKGTSIGVGIVEMLLSALLLTGLGSGIWQYFPCAWGVRFITIWSSFSSSKTVEYIKVESIKAYQSTGLMCGFVTILAFVILCIWFSKWEGKKSEE</sequence>
<reference evidence="5" key="4">
    <citation type="submission" date="2021-06" db="EMBL/GenBank/DDBJ databases">
        <authorList>
            <consortium name="NCBI Pathogen Detection Project"/>
        </authorList>
    </citation>
    <scope>NUCLEOTIDE SEQUENCE</scope>
    <source>
        <strain evidence="5">HN1000</strain>
    </source>
</reference>
<name>A0A069AEV6_CLODI</name>
<evidence type="ECO:0000313" key="8">
    <source>
        <dbReference type="Proteomes" id="UP000189137"/>
    </source>
</evidence>
<evidence type="ECO:0000313" key="7">
    <source>
        <dbReference type="EMBL" id="VFD32813.1"/>
    </source>
</evidence>
<evidence type="ECO:0000313" key="4">
    <source>
        <dbReference type="EMBL" id="CDT19695.1"/>
    </source>
</evidence>
<dbReference type="EMBL" id="CAADAN010000007">
    <property type="protein sequence ID" value="VFD32813.1"/>
    <property type="molecule type" value="Genomic_DNA"/>
</dbReference>
<evidence type="ECO:0000313" key="9">
    <source>
        <dbReference type="Proteomes" id="UP000411588"/>
    </source>
</evidence>
<feature type="transmembrane region" description="Helical" evidence="1">
    <location>
        <begin position="160"/>
        <end position="178"/>
    </location>
</feature>
<evidence type="ECO:0000313" key="2">
    <source>
        <dbReference type="EMBL" id="CDS86195.1"/>
    </source>
</evidence>
<dbReference type="Proteomes" id="UP000878956">
    <property type="component" value="Unassembled WGS sequence"/>
</dbReference>
<proteinExistence type="predicted"/>
<dbReference type="Pfam" id="PF12730">
    <property type="entry name" value="ABC2_membrane_4"/>
    <property type="match status" value="1"/>
</dbReference>
<dbReference type="PATRIC" id="fig|1496.1373.peg.3689"/>
<dbReference type="EMBL" id="LK933005">
    <property type="protein sequence ID" value="CDT19695.1"/>
    <property type="molecule type" value="Genomic_DNA"/>
</dbReference>
<evidence type="ECO:0000313" key="6">
    <source>
        <dbReference type="EMBL" id="SJR82774.1"/>
    </source>
</evidence>
<feature type="transmembrane region" description="Helical" evidence="1">
    <location>
        <begin position="130"/>
        <end position="153"/>
    </location>
</feature>
<reference evidence="3" key="1">
    <citation type="submission" date="2014-07" db="EMBL/GenBank/DDBJ databases">
        <authorList>
            <person name="Monot Marc"/>
        </authorList>
    </citation>
    <scope>NUCLEOTIDE SEQUENCE</scope>
    <source>
        <strain evidence="4">7032989</strain>
        <strain evidence="2">7032994</strain>
    </source>
</reference>